<evidence type="ECO:0000256" key="1">
    <source>
        <dbReference type="SAM" id="MobiDB-lite"/>
    </source>
</evidence>
<dbReference type="GO" id="GO:0006396">
    <property type="term" value="P:RNA processing"/>
    <property type="evidence" value="ECO:0007669"/>
    <property type="project" value="InterPro"/>
</dbReference>
<feature type="region of interest" description="Disordered" evidence="1">
    <location>
        <begin position="122"/>
        <end position="142"/>
    </location>
</feature>
<reference evidence="4" key="1">
    <citation type="journal article" date="2023" name="Commun. Biol.">
        <title>Genome analysis of Parmales, the sister group of diatoms, reveals the evolutionary specialization of diatoms from phago-mixotrophs to photoautotrophs.</title>
        <authorList>
            <person name="Ban H."/>
            <person name="Sato S."/>
            <person name="Yoshikawa S."/>
            <person name="Yamada K."/>
            <person name="Nakamura Y."/>
            <person name="Ichinomiya M."/>
            <person name="Sato N."/>
            <person name="Blanc-Mathieu R."/>
            <person name="Endo H."/>
            <person name="Kuwata A."/>
            <person name="Ogata H."/>
        </authorList>
    </citation>
    <scope>NUCLEOTIDE SEQUENCE [LARGE SCALE GENOMIC DNA]</scope>
    <source>
        <strain evidence="4">NIES 3701</strain>
    </source>
</reference>
<feature type="compositionally biased region" description="Pro residues" evidence="1">
    <location>
        <begin position="125"/>
        <end position="139"/>
    </location>
</feature>
<dbReference type="Proteomes" id="UP001165085">
    <property type="component" value="Unassembled WGS sequence"/>
</dbReference>
<evidence type="ECO:0000313" key="4">
    <source>
        <dbReference type="Proteomes" id="UP001165085"/>
    </source>
</evidence>
<name>A0A9W7C2A3_9STRA</name>
<dbReference type="AlphaFoldDB" id="A0A9W7C2A3"/>
<dbReference type="InterPro" id="IPR000061">
    <property type="entry name" value="Surp"/>
</dbReference>
<dbReference type="InterPro" id="IPR035967">
    <property type="entry name" value="SWAP/Surp_sf"/>
</dbReference>
<feature type="region of interest" description="Disordered" evidence="1">
    <location>
        <begin position="263"/>
        <end position="353"/>
    </location>
</feature>
<feature type="domain" description="SURP motif" evidence="2">
    <location>
        <begin position="184"/>
        <end position="224"/>
    </location>
</feature>
<protein>
    <recommendedName>
        <fullName evidence="2">SURP motif domain-containing protein</fullName>
    </recommendedName>
</protein>
<evidence type="ECO:0000259" key="2">
    <source>
        <dbReference type="PROSITE" id="PS50128"/>
    </source>
</evidence>
<evidence type="ECO:0000313" key="3">
    <source>
        <dbReference type="EMBL" id="GMH98671.1"/>
    </source>
</evidence>
<dbReference type="OrthoDB" id="10612344at2759"/>
<feature type="compositionally biased region" description="Low complexity" evidence="1">
    <location>
        <begin position="282"/>
        <end position="293"/>
    </location>
</feature>
<accession>A0A9W7C2A3</accession>
<comment type="caution">
    <text evidence="3">The sequence shown here is derived from an EMBL/GenBank/DDBJ whole genome shotgun (WGS) entry which is preliminary data.</text>
</comment>
<dbReference type="Gene3D" id="1.10.10.790">
    <property type="entry name" value="Surp module"/>
    <property type="match status" value="1"/>
</dbReference>
<organism evidence="3 4">
    <name type="scientific">Triparma strigata</name>
    <dbReference type="NCBI Taxonomy" id="1606541"/>
    <lineage>
        <taxon>Eukaryota</taxon>
        <taxon>Sar</taxon>
        <taxon>Stramenopiles</taxon>
        <taxon>Ochrophyta</taxon>
        <taxon>Bolidophyceae</taxon>
        <taxon>Parmales</taxon>
        <taxon>Triparmaceae</taxon>
        <taxon>Triparma</taxon>
    </lineage>
</organism>
<keyword evidence="4" id="KW-1185">Reference proteome</keyword>
<sequence length="353" mass="39856">MDPSKQPLAMWGSSVPLYPSTDINAGLASDKHSEGFDQYDARLQLDSFDLQYVDDSNNDDNNNDDDNNDICLKHGVGHLNDGYMCDIPKPDDPIVPPDNDEDIEDNVNIIELHHERYHQYFEKVPPLPPPQTPTSPTPKSPSSSSYISIDYSTFVPPSILLSSHFRSLLLTSDYPSLPTPEIDVIMKKTIKRAINDSQFEVKLLLKNDERFKFLEKSHPLNWYYSKCKSLEIERLSSSAKLAAEKLEKLKETDNGLQGLLCDYGSSSSEDSVEPIESQSKLPSSPSSSPSPSSELKRRRLEKARLLSGHFELKALNASKKRKEEEIEGDNDRDDRSKGRGKGRNIPSWMKNEK</sequence>
<proteinExistence type="predicted"/>
<dbReference type="GO" id="GO:0003723">
    <property type="term" value="F:RNA binding"/>
    <property type="evidence" value="ECO:0007669"/>
    <property type="project" value="InterPro"/>
</dbReference>
<gene>
    <name evidence="3" type="ORF">TrST_g13600</name>
</gene>
<dbReference type="PROSITE" id="PS50128">
    <property type="entry name" value="SURP"/>
    <property type="match status" value="1"/>
</dbReference>
<dbReference type="SUPFAM" id="SSF109905">
    <property type="entry name" value="Surp module (SWAP domain)"/>
    <property type="match status" value="1"/>
</dbReference>
<dbReference type="EMBL" id="BRXY01000533">
    <property type="protein sequence ID" value="GMH98671.1"/>
    <property type="molecule type" value="Genomic_DNA"/>
</dbReference>